<evidence type="ECO:0000313" key="6">
    <source>
        <dbReference type="EMBL" id="KAK9068798.1"/>
    </source>
</evidence>
<dbReference type="Pfam" id="PF14543">
    <property type="entry name" value="TAXi_N"/>
    <property type="match status" value="1"/>
</dbReference>
<evidence type="ECO:0000256" key="3">
    <source>
        <dbReference type="ARBA" id="ARBA00022801"/>
    </source>
</evidence>
<organism evidence="6 7">
    <name type="scientific">Deinandra increscens subsp. villosa</name>
    <dbReference type="NCBI Taxonomy" id="3103831"/>
    <lineage>
        <taxon>Eukaryota</taxon>
        <taxon>Viridiplantae</taxon>
        <taxon>Streptophyta</taxon>
        <taxon>Embryophyta</taxon>
        <taxon>Tracheophyta</taxon>
        <taxon>Spermatophyta</taxon>
        <taxon>Magnoliopsida</taxon>
        <taxon>eudicotyledons</taxon>
        <taxon>Gunneridae</taxon>
        <taxon>Pentapetalae</taxon>
        <taxon>asterids</taxon>
        <taxon>campanulids</taxon>
        <taxon>Asterales</taxon>
        <taxon>Asteraceae</taxon>
        <taxon>Asteroideae</taxon>
        <taxon>Heliantheae alliance</taxon>
        <taxon>Madieae</taxon>
        <taxon>Madiinae</taxon>
        <taxon>Deinandra</taxon>
    </lineage>
</organism>
<reference evidence="6 7" key="1">
    <citation type="submission" date="2024-04" db="EMBL/GenBank/DDBJ databases">
        <title>The reference genome of an endangered Asteraceae, Deinandra increscens subsp. villosa, native to the Central Coast of California.</title>
        <authorList>
            <person name="Guilliams M."/>
            <person name="Hasenstab-Lehman K."/>
            <person name="Meyer R."/>
            <person name="Mcevoy S."/>
        </authorList>
    </citation>
    <scope>NUCLEOTIDE SEQUENCE [LARGE SCALE GENOMIC DNA]</scope>
    <source>
        <tissue evidence="6">Leaf</tissue>
    </source>
</reference>
<keyword evidence="3" id="KW-0378">Hydrolase</keyword>
<accession>A0AAP0DCR0</accession>
<feature type="chain" id="PRO_5043014194" description="Peptidase A1 domain-containing protein" evidence="4">
    <location>
        <begin position="20"/>
        <end position="219"/>
    </location>
</feature>
<dbReference type="InterPro" id="IPR033121">
    <property type="entry name" value="PEPTIDASE_A1"/>
</dbReference>
<sequence length="219" mass="23731">MASSLLLLVTLAIFHIAGSSLTSGDSFTVNLLHRDSIDSPFYDHSMSFSQRLGHASRRSFTNAKRYKTKLDGSTYQADIIPDVSEFLINISIGYPSHNVLAIADTGSDLSWIQCKPCIRCYNHTGPVFDPERSSTYRPVACESTTCKDLSSSGTTCSSSENCRFFLFYGDGSFSNGTVATETVTLCHRDIPNVVFGCSFVNDGIFGPTWDGIVGLGGGD</sequence>
<proteinExistence type="inferred from homology"/>
<feature type="domain" description="Peptidase A1" evidence="5">
    <location>
        <begin position="86"/>
        <end position="219"/>
    </location>
</feature>
<evidence type="ECO:0000259" key="5">
    <source>
        <dbReference type="PROSITE" id="PS51767"/>
    </source>
</evidence>
<dbReference type="Gene3D" id="2.40.70.10">
    <property type="entry name" value="Acid Proteases"/>
    <property type="match status" value="1"/>
</dbReference>
<dbReference type="GO" id="GO:0006508">
    <property type="term" value="P:proteolysis"/>
    <property type="evidence" value="ECO:0007669"/>
    <property type="project" value="UniProtKB-KW"/>
</dbReference>
<comment type="caution">
    <text evidence="6">The sequence shown here is derived from an EMBL/GenBank/DDBJ whole genome shotgun (WGS) entry which is preliminary data.</text>
</comment>
<dbReference type="PROSITE" id="PS51767">
    <property type="entry name" value="PEPTIDASE_A1"/>
    <property type="match status" value="1"/>
</dbReference>
<gene>
    <name evidence="6" type="ORF">SSX86_012914</name>
</gene>
<dbReference type="InterPro" id="IPR021109">
    <property type="entry name" value="Peptidase_aspartic_dom_sf"/>
</dbReference>
<dbReference type="InterPro" id="IPR001969">
    <property type="entry name" value="Aspartic_peptidase_AS"/>
</dbReference>
<evidence type="ECO:0000313" key="7">
    <source>
        <dbReference type="Proteomes" id="UP001408789"/>
    </source>
</evidence>
<feature type="signal peptide" evidence="4">
    <location>
        <begin position="1"/>
        <end position="19"/>
    </location>
</feature>
<dbReference type="GO" id="GO:0004190">
    <property type="term" value="F:aspartic-type endopeptidase activity"/>
    <property type="evidence" value="ECO:0007669"/>
    <property type="project" value="InterPro"/>
</dbReference>
<evidence type="ECO:0000256" key="2">
    <source>
        <dbReference type="ARBA" id="ARBA00022670"/>
    </source>
</evidence>
<dbReference type="CDD" id="cd05471">
    <property type="entry name" value="pepsin_like"/>
    <property type="match status" value="1"/>
</dbReference>
<keyword evidence="2" id="KW-0645">Protease</keyword>
<dbReference type="EMBL" id="JBCNJP010000014">
    <property type="protein sequence ID" value="KAK9068798.1"/>
    <property type="molecule type" value="Genomic_DNA"/>
</dbReference>
<dbReference type="Proteomes" id="UP001408789">
    <property type="component" value="Unassembled WGS sequence"/>
</dbReference>
<evidence type="ECO:0000256" key="4">
    <source>
        <dbReference type="SAM" id="SignalP"/>
    </source>
</evidence>
<dbReference type="PANTHER" id="PTHR47967:SF66">
    <property type="entry name" value="ASPARTIC PROTEINASE CDR1-RELATED"/>
    <property type="match status" value="1"/>
</dbReference>
<dbReference type="InterPro" id="IPR032861">
    <property type="entry name" value="TAXi_N"/>
</dbReference>
<keyword evidence="4" id="KW-0732">Signal</keyword>
<dbReference type="InterPro" id="IPR051708">
    <property type="entry name" value="Plant_Aspart_Prot_A1"/>
</dbReference>
<dbReference type="GO" id="GO:0005576">
    <property type="term" value="C:extracellular region"/>
    <property type="evidence" value="ECO:0007669"/>
    <property type="project" value="TreeGrafter"/>
</dbReference>
<dbReference type="InterPro" id="IPR034164">
    <property type="entry name" value="Pepsin-like_dom"/>
</dbReference>
<protein>
    <recommendedName>
        <fullName evidence="5">Peptidase A1 domain-containing protein</fullName>
    </recommendedName>
</protein>
<dbReference type="SUPFAM" id="SSF50630">
    <property type="entry name" value="Acid proteases"/>
    <property type="match status" value="1"/>
</dbReference>
<evidence type="ECO:0000256" key="1">
    <source>
        <dbReference type="ARBA" id="ARBA00007447"/>
    </source>
</evidence>
<comment type="similarity">
    <text evidence="1">Belongs to the peptidase A1 family.</text>
</comment>
<dbReference type="AlphaFoldDB" id="A0AAP0DCR0"/>
<keyword evidence="7" id="KW-1185">Reference proteome</keyword>
<dbReference type="PROSITE" id="PS00141">
    <property type="entry name" value="ASP_PROTEASE"/>
    <property type="match status" value="1"/>
</dbReference>
<dbReference type="PANTHER" id="PTHR47967">
    <property type="entry name" value="OS07G0603500 PROTEIN-RELATED"/>
    <property type="match status" value="1"/>
</dbReference>
<name>A0AAP0DCR0_9ASTR</name>